<name>A0AA88CSQ2_FICCA</name>
<evidence type="ECO:0000313" key="2">
    <source>
        <dbReference type="Proteomes" id="UP001187192"/>
    </source>
</evidence>
<gene>
    <name evidence="1" type="ORF">TIFTF001_001943</name>
</gene>
<proteinExistence type="predicted"/>
<reference evidence="1" key="1">
    <citation type="submission" date="2023-07" db="EMBL/GenBank/DDBJ databases">
        <title>draft genome sequence of fig (Ficus carica).</title>
        <authorList>
            <person name="Takahashi T."/>
            <person name="Nishimura K."/>
        </authorList>
    </citation>
    <scope>NUCLEOTIDE SEQUENCE</scope>
</reference>
<dbReference type="Proteomes" id="UP001187192">
    <property type="component" value="Unassembled WGS sequence"/>
</dbReference>
<dbReference type="EMBL" id="BTGU01000002">
    <property type="protein sequence ID" value="GMN28167.1"/>
    <property type="molecule type" value="Genomic_DNA"/>
</dbReference>
<sequence length="68" mass="7529">MFLARGSVHHQTSGLQMLNLGIKVVTSMKGEGYRIEVVNWVGLSLLVKRVQVCCSSSRTTLWSTHIAL</sequence>
<accession>A0AA88CSQ2</accession>
<evidence type="ECO:0000313" key="1">
    <source>
        <dbReference type="EMBL" id="GMN28167.1"/>
    </source>
</evidence>
<organism evidence="1 2">
    <name type="scientific">Ficus carica</name>
    <name type="common">Common fig</name>
    <dbReference type="NCBI Taxonomy" id="3494"/>
    <lineage>
        <taxon>Eukaryota</taxon>
        <taxon>Viridiplantae</taxon>
        <taxon>Streptophyta</taxon>
        <taxon>Embryophyta</taxon>
        <taxon>Tracheophyta</taxon>
        <taxon>Spermatophyta</taxon>
        <taxon>Magnoliopsida</taxon>
        <taxon>eudicotyledons</taxon>
        <taxon>Gunneridae</taxon>
        <taxon>Pentapetalae</taxon>
        <taxon>rosids</taxon>
        <taxon>fabids</taxon>
        <taxon>Rosales</taxon>
        <taxon>Moraceae</taxon>
        <taxon>Ficeae</taxon>
        <taxon>Ficus</taxon>
    </lineage>
</organism>
<comment type="caution">
    <text evidence="1">The sequence shown here is derived from an EMBL/GenBank/DDBJ whole genome shotgun (WGS) entry which is preliminary data.</text>
</comment>
<protein>
    <submittedName>
        <fullName evidence="1">Uncharacterized protein</fullName>
    </submittedName>
</protein>
<dbReference type="AlphaFoldDB" id="A0AA88CSQ2"/>
<keyword evidence="2" id="KW-1185">Reference proteome</keyword>